<proteinExistence type="predicted"/>
<comment type="caution">
    <text evidence="2">The sequence shown here is derived from an EMBL/GenBank/DDBJ whole genome shotgun (WGS) entry which is preliminary data.</text>
</comment>
<protein>
    <submittedName>
        <fullName evidence="2">21603_t:CDS:1</fullName>
    </submittedName>
</protein>
<dbReference type="AlphaFoldDB" id="A0A9N9PJF1"/>
<accession>A0A9N9PJF1</accession>
<gene>
    <name evidence="2" type="ORF">CPELLU_LOCUS20188</name>
</gene>
<keyword evidence="3" id="KW-1185">Reference proteome</keyword>
<keyword evidence="1" id="KW-0472">Membrane</keyword>
<sequence length="49" mass="5558">SQYGTDIDLSLMLWCLLALAFLLPDEILDAFKILKVEMLPAAADITQWF</sequence>
<evidence type="ECO:0000313" key="2">
    <source>
        <dbReference type="EMBL" id="CAG8826136.1"/>
    </source>
</evidence>
<dbReference type="EMBL" id="CAJVQA010056923">
    <property type="protein sequence ID" value="CAG8826136.1"/>
    <property type="molecule type" value="Genomic_DNA"/>
</dbReference>
<name>A0A9N9PJF1_9GLOM</name>
<keyword evidence="1" id="KW-1133">Transmembrane helix</keyword>
<dbReference type="Proteomes" id="UP000789759">
    <property type="component" value="Unassembled WGS sequence"/>
</dbReference>
<keyword evidence="1" id="KW-0812">Transmembrane</keyword>
<evidence type="ECO:0000313" key="3">
    <source>
        <dbReference type="Proteomes" id="UP000789759"/>
    </source>
</evidence>
<organism evidence="2 3">
    <name type="scientific">Cetraspora pellucida</name>
    <dbReference type="NCBI Taxonomy" id="1433469"/>
    <lineage>
        <taxon>Eukaryota</taxon>
        <taxon>Fungi</taxon>
        <taxon>Fungi incertae sedis</taxon>
        <taxon>Mucoromycota</taxon>
        <taxon>Glomeromycotina</taxon>
        <taxon>Glomeromycetes</taxon>
        <taxon>Diversisporales</taxon>
        <taxon>Gigasporaceae</taxon>
        <taxon>Cetraspora</taxon>
    </lineage>
</organism>
<evidence type="ECO:0000256" key="1">
    <source>
        <dbReference type="SAM" id="Phobius"/>
    </source>
</evidence>
<feature type="non-terminal residue" evidence="2">
    <location>
        <position position="1"/>
    </location>
</feature>
<feature type="non-terminal residue" evidence="2">
    <location>
        <position position="49"/>
    </location>
</feature>
<feature type="transmembrane region" description="Helical" evidence="1">
    <location>
        <begin position="7"/>
        <end position="24"/>
    </location>
</feature>
<reference evidence="2" key="1">
    <citation type="submission" date="2021-06" db="EMBL/GenBank/DDBJ databases">
        <authorList>
            <person name="Kallberg Y."/>
            <person name="Tangrot J."/>
            <person name="Rosling A."/>
        </authorList>
    </citation>
    <scope>NUCLEOTIDE SEQUENCE</scope>
    <source>
        <strain evidence="2">FL966</strain>
    </source>
</reference>